<sequence length="429" mass="50244">MSSLKSKLNRMKSHLIKDQQSQPALTVLAEEAHSKHIPFLEVWEEADTSPYFLDDEYCFIREVHYPFDKQHGRYQFKDFLTAIDLWNHHNVYHPLSAYGFKGTDLFFFDTETTGLGGGTGNTIFLLGYASFTDTEVVLKQHILPEPGLEVPLYDSFLKNVDYTTLVTYNGKAFDWPQVKTRHTLVREHVPKLPDFGHFDLYHAARRLWKDELESVKLTNVEKDILGFERHDDVPGFLAPMIYFDFVERKDPKGIIEMLKHNENDILSLITLYTHLSFQILQHDPLQSAKEKRLVGNWFEYIGQHDVAFQSYIEAAKEDDIPAIHQLAKQYKRKKDYAQAKQLWGEVVKRAKKNIQSEAYIELAKVLEHQDKDYVTAIDCTEKAIQLFEYFISLGSEKWKKHLKEAEKRLQRLKRKEETKRGNEKSQGRK</sequence>
<dbReference type="InterPro" id="IPR036397">
    <property type="entry name" value="RNaseH_sf"/>
</dbReference>
<dbReference type="PANTHER" id="PTHR38462">
    <property type="entry name" value="EXONUCLEASE-LIKE PROTEIN"/>
    <property type="match status" value="1"/>
</dbReference>
<dbReference type="InterPro" id="IPR038720">
    <property type="entry name" value="YprB_RNase_H-like_dom"/>
</dbReference>
<dbReference type="GO" id="GO:0003676">
    <property type="term" value="F:nucleic acid binding"/>
    <property type="evidence" value="ECO:0007669"/>
    <property type="project" value="InterPro"/>
</dbReference>
<reference evidence="3 4" key="1">
    <citation type="submission" date="2020-02" db="EMBL/GenBank/DDBJ databases">
        <authorList>
            <person name="Feng H."/>
        </authorList>
    </citation>
    <scope>NUCLEOTIDE SEQUENCE [LARGE SCALE GENOMIC DNA]</scope>
    <source>
        <strain evidence="3 4">Gsoil 114</strain>
    </source>
</reference>
<keyword evidence="4" id="KW-1185">Reference proteome</keyword>
<dbReference type="InterPro" id="IPR012337">
    <property type="entry name" value="RNaseH-like_sf"/>
</dbReference>
<evidence type="ECO:0000313" key="3">
    <source>
        <dbReference type="EMBL" id="NEY20546.1"/>
    </source>
</evidence>
<reference evidence="3 4" key="2">
    <citation type="submission" date="2020-03" db="EMBL/GenBank/DDBJ databases">
        <title>Bacillus aquiflavi sp. nov., isolated from yellow water of strong flavor Chinese baijiu in Yibin region of China.</title>
        <authorList>
            <person name="Xie J."/>
        </authorList>
    </citation>
    <scope>NUCLEOTIDE SEQUENCE [LARGE SCALE GENOMIC DNA]</scope>
    <source>
        <strain evidence="3 4">Gsoil 114</strain>
    </source>
</reference>
<dbReference type="InterPro" id="IPR011990">
    <property type="entry name" value="TPR-like_helical_dom_sf"/>
</dbReference>
<comment type="caution">
    <text evidence="3">The sequence shown here is derived from an EMBL/GenBank/DDBJ whole genome shotgun (WGS) entry which is preliminary data.</text>
</comment>
<organism evidence="3 4">
    <name type="scientific">Heyndrickxia ginsengihumi</name>
    <dbReference type="NCBI Taxonomy" id="363870"/>
    <lineage>
        <taxon>Bacteria</taxon>
        <taxon>Bacillati</taxon>
        <taxon>Bacillota</taxon>
        <taxon>Bacilli</taxon>
        <taxon>Bacillales</taxon>
        <taxon>Bacillaceae</taxon>
        <taxon>Heyndrickxia</taxon>
    </lineage>
</organism>
<protein>
    <recommendedName>
        <fullName evidence="2">YprB ribonuclease H-like domain-containing protein</fullName>
    </recommendedName>
</protein>
<evidence type="ECO:0000256" key="1">
    <source>
        <dbReference type="SAM" id="MobiDB-lite"/>
    </source>
</evidence>
<dbReference type="Proteomes" id="UP000476934">
    <property type="component" value="Unassembled WGS sequence"/>
</dbReference>
<dbReference type="Gene3D" id="1.25.40.10">
    <property type="entry name" value="Tetratricopeptide repeat domain"/>
    <property type="match status" value="1"/>
</dbReference>
<dbReference type="RefSeq" id="WP_163173988.1">
    <property type="nucleotide sequence ID" value="NZ_JAAIWK010000017.1"/>
</dbReference>
<gene>
    <name evidence="3" type="ORF">G4D61_11330</name>
</gene>
<dbReference type="Pfam" id="PF13482">
    <property type="entry name" value="RNase_H_2"/>
    <property type="match status" value="1"/>
</dbReference>
<proteinExistence type="predicted"/>
<dbReference type="SUPFAM" id="SSF53098">
    <property type="entry name" value="Ribonuclease H-like"/>
    <property type="match status" value="1"/>
</dbReference>
<dbReference type="SUPFAM" id="SSF48452">
    <property type="entry name" value="TPR-like"/>
    <property type="match status" value="1"/>
</dbReference>
<accession>A0A6M0P772</accession>
<evidence type="ECO:0000313" key="4">
    <source>
        <dbReference type="Proteomes" id="UP000476934"/>
    </source>
</evidence>
<name>A0A6M0P772_9BACI</name>
<dbReference type="Gene3D" id="3.30.420.10">
    <property type="entry name" value="Ribonuclease H-like superfamily/Ribonuclease H"/>
    <property type="match status" value="1"/>
</dbReference>
<evidence type="ECO:0000259" key="2">
    <source>
        <dbReference type="Pfam" id="PF13482"/>
    </source>
</evidence>
<feature type="region of interest" description="Disordered" evidence="1">
    <location>
        <begin position="410"/>
        <end position="429"/>
    </location>
</feature>
<dbReference type="EMBL" id="JAAIWK010000017">
    <property type="protein sequence ID" value="NEY20546.1"/>
    <property type="molecule type" value="Genomic_DNA"/>
</dbReference>
<dbReference type="PANTHER" id="PTHR38462:SF1">
    <property type="entry name" value="YPRB RIBONUCLEASE H-LIKE DOMAIN-CONTAINING PROTEIN"/>
    <property type="match status" value="1"/>
</dbReference>
<feature type="domain" description="YprB ribonuclease H-like" evidence="2">
    <location>
        <begin position="107"/>
        <end position="275"/>
    </location>
</feature>
<dbReference type="AlphaFoldDB" id="A0A6M0P772"/>